<dbReference type="STRING" id="1263082.A0A068RFN8"/>
<evidence type="ECO:0000313" key="2">
    <source>
        <dbReference type="EMBL" id="CDH48447.1"/>
    </source>
</evidence>
<feature type="transmembrane region" description="Helical" evidence="1">
    <location>
        <begin position="196"/>
        <end position="220"/>
    </location>
</feature>
<dbReference type="AlphaFoldDB" id="A0A068RFN8"/>
<keyword evidence="1" id="KW-0812">Transmembrane</keyword>
<feature type="transmembrane region" description="Helical" evidence="1">
    <location>
        <begin position="36"/>
        <end position="58"/>
    </location>
</feature>
<keyword evidence="1" id="KW-0472">Membrane</keyword>
<dbReference type="Proteomes" id="UP000027586">
    <property type="component" value="Unassembled WGS sequence"/>
</dbReference>
<keyword evidence="1" id="KW-1133">Transmembrane helix</keyword>
<feature type="transmembrane region" description="Helical" evidence="1">
    <location>
        <begin position="79"/>
        <end position="100"/>
    </location>
</feature>
<dbReference type="OrthoDB" id="2280990at2759"/>
<protein>
    <submittedName>
        <fullName evidence="2">Uncharacterized protein</fullName>
    </submittedName>
</protein>
<keyword evidence="3" id="KW-1185">Reference proteome</keyword>
<accession>A0A068RFN8</accession>
<name>A0A068RFN8_9FUNG</name>
<evidence type="ECO:0000313" key="3">
    <source>
        <dbReference type="Proteomes" id="UP000027586"/>
    </source>
</evidence>
<gene>
    <name evidence="2" type="ORF">LCOR_00228.1</name>
</gene>
<feature type="transmembrane region" description="Helical" evidence="1">
    <location>
        <begin position="120"/>
        <end position="139"/>
    </location>
</feature>
<comment type="caution">
    <text evidence="2">The sequence shown here is derived from an EMBL/GenBank/DDBJ whole genome shotgun (WGS) entry which is preliminary data.</text>
</comment>
<evidence type="ECO:0000256" key="1">
    <source>
        <dbReference type="SAM" id="Phobius"/>
    </source>
</evidence>
<reference evidence="2" key="1">
    <citation type="submission" date="2013-08" db="EMBL/GenBank/DDBJ databases">
        <title>Gene expansion shapes genome architecture in the human pathogen Lichtheimia corymbifera: an evolutionary genomics analysis in the ancient terrestrial Mucorales (Mucoromycotina).</title>
        <authorList>
            <person name="Schwartze V.U."/>
            <person name="Winter S."/>
            <person name="Shelest E."/>
            <person name="Marcet-Houben M."/>
            <person name="Horn F."/>
            <person name="Wehner S."/>
            <person name="Hoffmann K."/>
            <person name="Riege K."/>
            <person name="Sammeth M."/>
            <person name="Nowrousian M."/>
            <person name="Valiante V."/>
            <person name="Linde J."/>
            <person name="Jacobsen I.D."/>
            <person name="Marz M."/>
            <person name="Brakhage A.A."/>
            <person name="Gabaldon T."/>
            <person name="Bocker S."/>
            <person name="Voigt K."/>
        </authorList>
    </citation>
    <scope>NUCLEOTIDE SEQUENCE [LARGE SCALE GENOMIC DNA]</scope>
    <source>
        <strain evidence="2">FSU 9682</strain>
    </source>
</reference>
<dbReference type="EMBL" id="CBTN010000001">
    <property type="protein sequence ID" value="CDH48447.1"/>
    <property type="molecule type" value="Genomic_DNA"/>
</dbReference>
<dbReference type="VEuPathDB" id="FungiDB:LCOR_00228.1"/>
<feature type="transmembrane region" description="Helical" evidence="1">
    <location>
        <begin position="280"/>
        <end position="300"/>
    </location>
</feature>
<feature type="transmembrane region" description="Helical" evidence="1">
    <location>
        <begin position="160"/>
        <end position="184"/>
    </location>
</feature>
<organism evidence="2 3">
    <name type="scientific">Lichtheimia corymbifera JMRC:FSU:9682</name>
    <dbReference type="NCBI Taxonomy" id="1263082"/>
    <lineage>
        <taxon>Eukaryota</taxon>
        <taxon>Fungi</taxon>
        <taxon>Fungi incertae sedis</taxon>
        <taxon>Mucoromycota</taxon>
        <taxon>Mucoromycotina</taxon>
        <taxon>Mucoromycetes</taxon>
        <taxon>Mucorales</taxon>
        <taxon>Lichtheimiaceae</taxon>
        <taxon>Lichtheimia</taxon>
    </lineage>
</organism>
<proteinExistence type="predicted"/>
<feature type="transmembrane region" description="Helical" evidence="1">
    <location>
        <begin position="249"/>
        <end position="268"/>
    </location>
</feature>
<sequence>MASTDEFWRICDDQGVCHCDWRLTIYGCEEEDQLRAMYIALAVVSGLVGVFAFMVLYHRVVNLKQQIFDIRTGYPRPKPIESMAVFGTIFNLLRMAHAIILVTDAAPNVAFRSFIFEFPWQFGIGALSCYLFGIAHTLADSSKVIYDVWIRAPVIVDTMCTVIITLPFISNNICAVAAGIYALRGDNYMAAQFTDALYYLWTFYTGFQAILILYAGLRLLRLLNRHLLQRTDSRVDLGRVRLGALKVRIIVMTGFICLTVFAVMMVLYGRLRGPITENSAYNVAIAVIWMFDGAITTGVIEFGVVLNPRLATLAPGFGSSAGFTGSSNRYTSAGTNNFISANTHQETTLSGGGGEAGTQSQSKWMFTRSSGGRWSFGEAKSKYLSGGDIDLNNSPKLEHKQVDPIRSQIDEDQQHYNAMTSIRAPPRNISPTHDDFNRHQQDADALTTSSATYLTMQPH</sequence>